<dbReference type="CDD" id="cd01173">
    <property type="entry name" value="pyridoxal_pyridoxamine_kinase"/>
    <property type="match status" value="1"/>
</dbReference>
<proteinExistence type="inferred from homology"/>
<evidence type="ECO:0000256" key="2">
    <source>
        <dbReference type="ARBA" id="ARBA00004835"/>
    </source>
</evidence>
<dbReference type="GO" id="GO:0008478">
    <property type="term" value="F:pyridoxal kinase activity"/>
    <property type="evidence" value="ECO:0007669"/>
    <property type="project" value="UniProtKB-EC"/>
</dbReference>
<dbReference type="Pfam" id="PF08543">
    <property type="entry name" value="Phos_pyr_kin"/>
    <property type="match status" value="1"/>
</dbReference>
<dbReference type="Gene3D" id="3.40.1190.20">
    <property type="match status" value="1"/>
</dbReference>
<evidence type="ECO:0000256" key="1">
    <source>
        <dbReference type="ARBA" id="ARBA00004750"/>
    </source>
</evidence>
<evidence type="ECO:0000256" key="10">
    <source>
        <dbReference type="ARBA" id="ARBA00022840"/>
    </source>
</evidence>
<evidence type="ECO:0000256" key="7">
    <source>
        <dbReference type="ARBA" id="ARBA00022679"/>
    </source>
</evidence>
<comment type="pathway">
    <text evidence="1">Cofactor metabolism; pyridoxal 5'-phosphate salvage; pyridoxamine 5'-phosphate from pyridoxamine: step 1/1.</text>
</comment>
<comment type="similarity">
    <text evidence="4">Belongs to the pyridoxine kinase family.</text>
</comment>
<evidence type="ECO:0000256" key="11">
    <source>
        <dbReference type="ARBA" id="ARBA00032808"/>
    </source>
</evidence>
<dbReference type="InterPro" id="IPR029056">
    <property type="entry name" value="Ribokinase-like"/>
</dbReference>
<dbReference type="EC" id="2.7.1.35" evidence="5"/>
<sequence length="329" mass="36886">MSLEVLISSYLISCNSTIKMSFATFVVTKMAEKRQRVLSIQSHVVSGYVGNKSATFPLQVLGFEVDTINSVQFSNHTGYGYWKGQVLNEKELEDLMDGLHHNGLDYYTHLLTGYIGSASFLRYIAEVVKQLRQVNPDLVYVCDPVMGDNGRMYVPKELLGIYKDTILPLADFITPNQFELELLIGKQIKSVDDAWEAIEHLHQKGCRTVVLSSTDLGDDENLLALASSRIGGKKTDLTIHIPKLPHTFTGTGDLFAALLLAWMWHTNNKLKPSLEKIIATLQAVLKRTLHYAKERSKSSDPGFALMELQLIQSKADIENPQITIEAEER</sequence>
<dbReference type="UniPathway" id="UPA01068">
    <property type="reaction ID" value="UER00298"/>
</dbReference>
<dbReference type="OrthoDB" id="2104723at2759"/>
<dbReference type="GO" id="GO:0005524">
    <property type="term" value="F:ATP binding"/>
    <property type="evidence" value="ECO:0007669"/>
    <property type="project" value="UniProtKB-KW"/>
</dbReference>
<name>A0A2J7RNS6_9NEOP</name>
<keyword evidence="17" id="KW-1185">Reference proteome</keyword>
<accession>A0A2J7RNS6</accession>
<dbReference type="GO" id="GO:0005829">
    <property type="term" value="C:cytosol"/>
    <property type="evidence" value="ECO:0007669"/>
    <property type="project" value="TreeGrafter"/>
</dbReference>
<evidence type="ECO:0000313" key="17">
    <source>
        <dbReference type="Proteomes" id="UP000235965"/>
    </source>
</evidence>
<protein>
    <recommendedName>
        <fullName evidence="6">Pyridoxal kinase</fullName>
        <ecNumber evidence="5">2.7.1.35</ecNumber>
    </recommendedName>
    <alternativeName>
        <fullName evidence="11">Pyridoxine kinase</fullName>
    </alternativeName>
</protein>
<comment type="catalytic activity">
    <reaction evidence="14">
        <text>pyridoxine + ATP = pyridoxine 5'-phosphate + ADP + H(+)</text>
        <dbReference type="Rhea" id="RHEA:25108"/>
        <dbReference type="ChEBI" id="CHEBI:15378"/>
        <dbReference type="ChEBI" id="CHEBI:16709"/>
        <dbReference type="ChEBI" id="CHEBI:30616"/>
        <dbReference type="ChEBI" id="CHEBI:58589"/>
        <dbReference type="ChEBI" id="CHEBI:456216"/>
        <dbReference type="EC" id="2.7.1.35"/>
    </reaction>
    <physiologicalReaction direction="left-to-right" evidence="14">
        <dbReference type="Rhea" id="RHEA:25109"/>
    </physiologicalReaction>
</comment>
<evidence type="ECO:0000256" key="8">
    <source>
        <dbReference type="ARBA" id="ARBA00022741"/>
    </source>
</evidence>
<dbReference type="GO" id="GO:0009443">
    <property type="term" value="P:pyridoxal 5'-phosphate salvage"/>
    <property type="evidence" value="ECO:0007669"/>
    <property type="project" value="InterPro"/>
</dbReference>
<evidence type="ECO:0000256" key="12">
    <source>
        <dbReference type="ARBA" id="ARBA00047310"/>
    </source>
</evidence>
<evidence type="ECO:0000256" key="14">
    <source>
        <dbReference type="ARBA" id="ARBA00048524"/>
    </source>
</evidence>
<organism evidence="16 17">
    <name type="scientific">Cryptotermes secundus</name>
    <dbReference type="NCBI Taxonomy" id="105785"/>
    <lineage>
        <taxon>Eukaryota</taxon>
        <taxon>Metazoa</taxon>
        <taxon>Ecdysozoa</taxon>
        <taxon>Arthropoda</taxon>
        <taxon>Hexapoda</taxon>
        <taxon>Insecta</taxon>
        <taxon>Pterygota</taxon>
        <taxon>Neoptera</taxon>
        <taxon>Polyneoptera</taxon>
        <taxon>Dictyoptera</taxon>
        <taxon>Blattodea</taxon>
        <taxon>Blattoidea</taxon>
        <taxon>Termitoidae</taxon>
        <taxon>Kalotermitidae</taxon>
        <taxon>Cryptotermitinae</taxon>
        <taxon>Cryptotermes</taxon>
    </lineage>
</organism>
<evidence type="ECO:0000313" key="16">
    <source>
        <dbReference type="EMBL" id="PNF42472.1"/>
    </source>
</evidence>
<keyword evidence="9 16" id="KW-0418">Kinase</keyword>
<dbReference type="Proteomes" id="UP000235965">
    <property type="component" value="Unassembled WGS sequence"/>
</dbReference>
<dbReference type="PANTHER" id="PTHR10534:SF2">
    <property type="entry name" value="PYRIDOXAL KINASE"/>
    <property type="match status" value="1"/>
</dbReference>
<dbReference type="InterPro" id="IPR004625">
    <property type="entry name" value="PyrdxlKinase"/>
</dbReference>
<evidence type="ECO:0000259" key="15">
    <source>
        <dbReference type="Pfam" id="PF08543"/>
    </source>
</evidence>
<dbReference type="InterPro" id="IPR013749">
    <property type="entry name" value="PM/HMP-P_kinase-1"/>
</dbReference>
<keyword evidence="8" id="KW-0547">Nucleotide-binding</keyword>
<comment type="pathway">
    <text evidence="3">Cofactor metabolism; pyridoxal 5'-phosphate salvage; pyridoxal 5'-phosphate from pyridoxal: step 1/1.</text>
</comment>
<dbReference type="STRING" id="105785.A0A2J7RNS6"/>
<dbReference type="SUPFAM" id="SSF53613">
    <property type="entry name" value="Ribokinase-like"/>
    <property type="match status" value="1"/>
</dbReference>
<dbReference type="AlphaFoldDB" id="A0A2J7RNS6"/>
<dbReference type="PANTHER" id="PTHR10534">
    <property type="entry name" value="PYRIDOXAL KINASE"/>
    <property type="match status" value="1"/>
</dbReference>
<dbReference type="NCBIfam" id="TIGR00687">
    <property type="entry name" value="pyridox_kin"/>
    <property type="match status" value="1"/>
</dbReference>
<evidence type="ECO:0000256" key="13">
    <source>
        <dbReference type="ARBA" id="ARBA00047377"/>
    </source>
</evidence>
<evidence type="ECO:0000256" key="5">
    <source>
        <dbReference type="ARBA" id="ARBA00012104"/>
    </source>
</evidence>
<gene>
    <name evidence="16" type="ORF">B7P43_G08741</name>
</gene>
<comment type="catalytic activity">
    <reaction evidence="12">
        <text>pyridoxamine + ATP = pyridoxamine 5'-phosphate + ADP + H(+)</text>
        <dbReference type="Rhea" id="RHEA:25104"/>
        <dbReference type="ChEBI" id="CHEBI:15378"/>
        <dbReference type="ChEBI" id="CHEBI:30616"/>
        <dbReference type="ChEBI" id="CHEBI:57761"/>
        <dbReference type="ChEBI" id="CHEBI:58451"/>
        <dbReference type="ChEBI" id="CHEBI:456216"/>
        <dbReference type="EC" id="2.7.1.35"/>
    </reaction>
    <physiologicalReaction direction="left-to-right" evidence="12">
        <dbReference type="Rhea" id="RHEA:25105"/>
    </physiologicalReaction>
</comment>
<keyword evidence="10" id="KW-0067">ATP-binding</keyword>
<dbReference type="EMBL" id="NEVH01002148">
    <property type="protein sequence ID" value="PNF42472.1"/>
    <property type="molecule type" value="Genomic_DNA"/>
</dbReference>
<comment type="caution">
    <text evidence="16">The sequence shown here is derived from an EMBL/GenBank/DDBJ whole genome shotgun (WGS) entry which is preliminary data.</text>
</comment>
<dbReference type="FunCoup" id="A0A2J7RNS6">
    <property type="interactions" value="1010"/>
</dbReference>
<feature type="domain" description="Pyridoxamine kinase/Phosphomethylpyrimidine kinase" evidence="15">
    <location>
        <begin position="112"/>
        <end position="292"/>
    </location>
</feature>
<evidence type="ECO:0000256" key="4">
    <source>
        <dbReference type="ARBA" id="ARBA00008805"/>
    </source>
</evidence>
<reference evidence="16 17" key="1">
    <citation type="submission" date="2017-12" db="EMBL/GenBank/DDBJ databases">
        <title>Hemimetabolous genomes reveal molecular basis of termite eusociality.</title>
        <authorList>
            <person name="Harrison M.C."/>
            <person name="Jongepier E."/>
            <person name="Robertson H.M."/>
            <person name="Arning N."/>
            <person name="Bitard-Feildel T."/>
            <person name="Chao H."/>
            <person name="Childers C.P."/>
            <person name="Dinh H."/>
            <person name="Doddapaneni H."/>
            <person name="Dugan S."/>
            <person name="Gowin J."/>
            <person name="Greiner C."/>
            <person name="Han Y."/>
            <person name="Hu H."/>
            <person name="Hughes D.S.T."/>
            <person name="Huylmans A.-K."/>
            <person name="Kemena C."/>
            <person name="Kremer L.P.M."/>
            <person name="Lee S.L."/>
            <person name="Lopez-Ezquerra A."/>
            <person name="Mallet L."/>
            <person name="Monroy-Kuhn J.M."/>
            <person name="Moser A."/>
            <person name="Murali S.C."/>
            <person name="Muzny D.M."/>
            <person name="Otani S."/>
            <person name="Piulachs M.-D."/>
            <person name="Poelchau M."/>
            <person name="Qu J."/>
            <person name="Schaub F."/>
            <person name="Wada-Katsumata A."/>
            <person name="Worley K.C."/>
            <person name="Xie Q."/>
            <person name="Ylla G."/>
            <person name="Poulsen M."/>
            <person name="Gibbs R.A."/>
            <person name="Schal C."/>
            <person name="Richards S."/>
            <person name="Belles X."/>
            <person name="Korb J."/>
            <person name="Bornberg-Bauer E."/>
        </authorList>
    </citation>
    <scope>NUCLEOTIDE SEQUENCE [LARGE SCALE GENOMIC DNA]</scope>
    <source>
        <tissue evidence="16">Whole body</tissue>
    </source>
</reference>
<keyword evidence="7" id="KW-0808">Transferase</keyword>
<evidence type="ECO:0000256" key="6">
    <source>
        <dbReference type="ARBA" id="ARBA00018134"/>
    </source>
</evidence>
<comment type="catalytic activity">
    <reaction evidence="13">
        <text>pyridoxal + ATP = pyridoxal 5'-phosphate + ADP + H(+)</text>
        <dbReference type="Rhea" id="RHEA:10224"/>
        <dbReference type="ChEBI" id="CHEBI:15378"/>
        <dbReference type="ChEBI" id="CHEBI:17310"/>
        <dbReference type="ChEBI" id="CHEBI:30616"/>
        <dbReference type="ChEBI" id="CHEBI:456216"/>
        <dbReference type="ChEBI" id="CHEBI:597326"/>
        <dbReference type="EC" id="2.7.1.35"/>
    </reaction>
    <physiologicalReaction direction="left-to-right" evidence="13">
        <dbReference type="Rhea" id="RHEA:10225"/>
    </physiologicalReaction>
</comment>
<evidence type="ECO:0000256" key="9">
    <source>
        <dbReference type="ARBA" id="ARBA00022777"/>
    </source>
</evidence>
<comment type="pathway">
    <text evidence="2">Cofactor metabolism; pyridoxal 5'-phosphate salvage; pyridoxine 5'-phosphate from pyridoxine: step 1/1.</text>
</comment>
<evidence type="ECO:0000256" key="3">
    <source>
        <dbReference type="ARBA" id="ARBA00005210"/>
    </source>
</evidence>
<dbReference type="InParanoid" id="A0A2J7RNS6"/>